<name>A0AAV9NPB8_9EURO</name>
<evidence type="ECO:0000313" key="8">
    <source>
        <dbReference type="EMBL" id="KAK5063198.1"/>
    </source>
</evidence>
<keyword evidence="2" id="KW-1003">Cell membrane</keyword>
<gene>
    <name evidence="8" type="ORF">LTR84_005275</name>
</gene>
<comment type="subcellular location">
    <subcellularLocation>
        <location evidence="1">Cell membrane</location>
        <topology evidence="1">Multi-pass membrane protein</topology>
    </subcellularLocation>
</comment>
<dbReference type="EMBL" id="JAVRRD010000002">
    <property type="protein sequence ID" value="KAK5063198.1"/>
    <property type="molecule type" value="Genomic_DNA"/>
</dbReference>
<evidence type="ECO:0000256" key="4">
    <source>
        <dbReference type="ARBA" id="ARBA00022989"/>
    </source>
</evidence>
<dbReference type="Proteomes" id="UP001358417">
    <property type="component" value="Unassembled WGS sequence"/>
</dbReference>
<reference evidence="8 9" key="1">
    <citation type="submission" date="2023-08" db="EMBL/GenBank/DDBJ databases">
        <title>Black Yeasts Isolated from many extreme environments.</title>
        <authorList>
            <person name="Coleine C."/>
            <person name="Stajich J.E."/>
            <person name="Selbmann L."/>
        </authorList>
    </citation>
    <scope>NUCLEOTIDE SEQUENCE [LARGE SCALE GENOMIC DNA]</scope>
    <source>
        <strain evidence="8 9">CCFEE 5792</strain>
    </source>
</reference>
<feature type="domain" description="DUF202" evidence="7">
    <location>
        <begin position="22"/>
        <end position="96"/>
    </location>
</feature>
<accession>A0AAV9NPB8</accession>
<evidence type="ECO:0000256" key="5">
    <source>
        <dbReference type="ARBA" id="ARBA00023136"/>
    </source>
</evidence>
<dbReference type="GO" id="GO:0005886">
    <property type="term" value="C:plasma membrane"/>
    <property type="evidence" value="ECO:0007669"/>
    <property type="project" value="UniProtKB-SubCell"/>
</dbReference>
<evidence type="ECO:0000256" key="1">
    <source>
        <dbReference type="ARBA" id="ARBA00004651"/>
    </source>
</evidence>
<evidence type="ECO:0000313" key="9">
    <source>
        <dbReference type="Proteomes" id="UP001358417"/>
    </source>
</evidence>
<sequence>MLPRILRYIRAAPIPNTGSVARDLLASERTFLAWARSGLGFIALGVALEKVEAFAAISPTLLHLSDSRTKVAAGILVGSGSLCVAHGTQRYFSTLRLLQEGKFRPNTGGVTLMAVTCIAIAVSGSLLVLENEATKVKEAEKTTPKV</sequence>
<keyword evidence="9" id="KW-1185">Reference proteome</keyword>
<evidence type="ECO:0000256" key="3">
    <source>
        <dbReference type="ARBA" id="ARBA00022692"/>
    </source>
</evidence>
<evidence type="ECO:0000256" key="6">
    <source>
        <dbReference type="SAM" id="Phobius"/>
    </source>
</evidence>
<evidence type="ECO:0000259" key="7">
    <source>
        <dbReference type="Pfam" id="PF02656"/>
    </source>
</evidence>
<dbReference type="InterPro" id="IPR052053">
    <property type="entry name" value="IM_YidH-like"/>
</dbReference>
<evidence type="ECO:0000256" key="2">
    <source>
        <dbReference type="ARBA" id="ARBA00022475"/>
    </source>
</evidence>
<organism evidence="8 9">
    <name type="scientific">Exophiala bonariae</name>
    <dbReference type="NCBI Taxonomy" id="1690606"/>
    <lineage>
        <taxon>Eukaryota</taxon>
        <taxon>Fungi</taxon>
        <taxon>Dikarya</taxon>
        <taxon>Ascomycota</taxon>
        <taxon>Pezizomycotina</taxon>
        <taxon>Eurotiomycetes</taxon>
        <taxon>Chaetothyriomycetidae</taxon>
        <taxon>Chaetothyriales</taxon>
        <taxon>Herpotrichiellaceae</taxon>
        <taxon>Exophiala</taxon>
    </lineage>
</organism>
<dbReference type="GeneID" id="89973453"/>
<comment type="caution">
    <text evidence="8">The sequence shown here is derived from an EMBL/GenBank/DDBJ whole genome shotgun (WGS) entry which is preliminary data.</text>
</comment>
<protein>
    <recommendedName>
        <fullName evidence="7">DUF202 domain-containing protein</fullName>
    </recommendedName>
</protein>
<keyword evidence="3 6" id="KW-0812">Transmembrane</keyword>
<keyword evidence="4 6" id="KW-1133">Transmembrane helix</keyword>
<dbReference type="RefSeq" id="XP_064711470.1">
    <property type="nucleotide sequence ID" value="XM_064848846.1"/>
</dbReference>
<dbReference type="PANTHER" id="PTHR34187:SF2">
    <property type="entry name" value="DUF202 DOMAIN-CONTAINING PROTEIN"/>
    <property type="match status" value="1"/>
</dbReference>
<feature type="transmembrane region" description="Helical" evidence="6">
    <location>
        <begin position="108"/>
        <end position="129"/>
    </location>
</feature>
<dbReference type="Pfam" id="PF02656">
    <property type="entry name" value="DUF202"/>
    <property type="match status" value="1"/>
</dbReference>
<dbReference type="PANTHER" id="PTHR34187">
    <property type="entry name" value="FGR18P"/>
    <property type="match status" value="1"/>
</dbReference>
<dbReference type="InterPro" id="IPR003807">
    <property type="entry name" value="DUF202"/>
</dbReference>
<keyword evidence="5 6" id="KW-0472">Membrane</keyword>
<proteinExistence type="predicted"/>
<dbReference type="AlphaFoldDB" id="A0AAV9NPB8"/>